<dbReference type="Proteomes" id="UP000255106">
    <property type="component" value="Unassembled WGS sequence"/>
</dbReference>
<evidence type="ECO:0000313" key="1">
    <source>
        <dbReference type="EMBL" id="STQ11183.1"/>
    </source>
</evidence>
<reference evidence="1 2" key="1">
    <citation type="submission" date="2018-06" db="EMBL/GenBank/DDBJ databases">
        <authorList>
            <consortium name="Pathogen Informatics"/>
            <person name="Doyle S."/>
        </authorList>
    </citation>
    <scope>NUCLEOTIDE SEQUENCE [LARGE SCALE GENOMIC DNA]</scope>
    <source>
        <strain evidence="1 2">NCTC10005</strain>
    </source>
</reference>
<name>A0A377LZV1_ENTCL</name>
<dbReference type="AlphaFoldDB" id="A0A377LZV1"/>
<protein>
    <submittedName>
        <fullName evidence="1">Uncharacterized protein</fullName>
    </submittedName>
</protein>
<organism evidence="1 2">
    <name type="scientific">Enterobacter cloacae</name>
    <dbReference type="NCBI Taxonomy" id="550"/>
    <lineage>
        <taxon>Bacteria</taxon>
        <taxon>Pseudomonadati</taxon>
        <taxon>Pseudomonadota</taxon>
        <taxon>Gammaproteobacteria</taxon>
        <taxon>Enterobacterales</taxon>
        <taxon>Enterobacteriaceae</taxon>
        <taxon>Enterobacter</taxon>
        <taxon>Enterobacter cloacae complex</taxon>
    </lineage>
</organism>
<accession>A0A377LZV1</accession>
<proteinExistence type="predicted"/>
<evidence type="ECO:0000313" key="2">
    <source>
        <dbReference type="Proteomes" id="UP000255106"/>
    </source>
</evidence>
<sequence length="83" mass="9227">MQREQPQLDYGKVAVAADKQRILLLTLCQPLPVNTLQQPARTIAAAHRQHDIVLTLQVHQAVDIIQPLRFRTGKTLLAAGIIV</sequence>
<dbReference type="EMBL" id="UGJB01000004">
    <property type="protein sequence ID" value="STQ11183.1"/>
    <property type="molecule type" value="Genomic_DNA"/>
</dbReference>
<gene>
    <name evidence="1" type="ORF">NCTC10005_03954</name>
</gene>